<dbReference type="InterPro" id="IPR000734">
    <property type="entry name" value="TAG_lipase"/>
</dbReference>
<keyword evidence="5" id="KW-1185">Reference proteome</keyword>
<organism evidence="4 5">
    <name type="scientific">Parnassius apollo</name>
    <name type="common">Apollo butterfly</name>
    <name type="synonym">Papilio apollo</name>
    <dbReference type="NCBI Taxonomy" id="110799"/>
    <lineage>
        <taxon>Eukaryota</taxon>
        <taxon>Metazoa</taxon>
        <taxon>Ecdysozoa</taxon>
        <taxon>Arthropoda</taxon>
        <taxon>Hexapoda</taxon>
        <taxon>Insecta</taxon>
        <taxon>Pterygota</taxon>
        <taxon>Neoptera</taxon>
        <taxon>Endopterygota</taxon>
        <taxon>Lepidoptera</taxon>
        <taxon>Glossata</taxon>
        <taxon>Ditrysia</taxon>
        <taxon>Papilionoidea</taxon>
        <taxon>Papilionidae</taxon>
        <taxon>Parnassiinae</taxon>
        <taxon>Parnassini</taxon>
        <taxon>Parnassius</taxon>
        <taxon>Parnassius</taxon>
    </lineage>
</organism>
<dbReference type="Proteomes" id="UP000691718">
    <property type="component" value="Unassembled WGS sequence"/>
</dbReference>
<feature type="domain" description="Lipase" evidence="3">
    <location>
        <begin position="45"/>
        <end position="316"/>
    </location>
</feature>
<dbReference type="OrthoDB" id="7467908at2759"/>
<gene>
    <name evidence="4" type="ORF">PAPOLLO_LOCUS10390</name>
</gene>
<dbReference type="GO" id="GO:0005615">
    <property type="term" value="C:extracellular space"/>
    <property type="evidence" value="ECO:0007669"/>
    <property type="project" value="TreeGrafter"/>
</dbReference>
<reference evidence="4" key="1">
    <citation type="submission" date="2021-04" db="EMBL/GenBank/DDBJ databases">
        <authorList>
            <person name="Tunstrom K."/>
        </authorList>
    </citation>
    <scope>NUCLEOTIDE SEQUENCE</scope>
</reference>
<feature type="signal peptide" evidence="2">
    <location>
        <begin position="1"/>
        <end position="18"/>
    </location>
</feature>
<evidence type="ECO:0000313" key="5">
    <source>
        <dbReference type="Proteomes" id="UP000691718"/>
    </source>
</evidence>
<name>A0A8S3WU41_PARAO</name>
<keyword evidence="2" id="KW-0732">Signal</keyword>
<dbReference type="GO" id="GO:0017171">
    <property type="term" value="F:serine hydrolase activity"/>
    <property type="evidence" value="ECO:0007669"/>
    <property type="project" value="TreeGrafter"/>
</dbReference>
<protein>
    <submittedName>
        <fullName evidence="4">(apollo) hypothetical protein</fullName>
    </submittedName>
</protein>
<dbReference type="InterPro" id="IPR013818">
    <property type="entry name" value="Lipase"/>
</dbReference>
<evidence type="ECO:0000259" key="3">
    <source>
        <dbReference type="Pfam" id="PF00151"/>
    </source>
</evidence>
<accession>A0A8S3WU41</accession>
<dbReference type="AlphaFoldDB" id="A0A8S3WU41"/>
<comment type="caution">
    <text evidence="4">The sequence shown here is derived from an EMBL/GenBank/DDBJ whole genome shotgun (WGS) entry which is preliminary data.</text>
</comment>
<proteinExistence type="inferred from homology"/>
<dbReference type="Pfam" id="PF00151">
    <property type="entry name" value="Lipase"/>
    <property type="match status" value="1"/>
</dbReference>
<evidence type="ECO:0000256" key="2">
    <source>
        <dbReference type="SAM" id="SignalP"/>
    </source>
</evidence>
<dbReference type="PANTHER" id="PTHR11610">
    <property type="entry name" value="LIPASE"/>
    <property type="match status" value="1"/>
</dbReference>
<dbReference type="PANTHER" id="PTHR11610:SF173">
    <property type="entry name" value="LIPASE DOMAIN-CONTAINING PROTEIN-RELATED"/>
    <property type="match status" value="1"/>
</dbReference>
<dbReference type="GO" id="GO:0016298">
    <property type="term" value="F:lipase activity"/>
    <property type="evidence" value="ECO:0007669"/>
    <property type="project" value="InterPro"/>
</dbReference>
<dbReference type="EMBL" id="CAJQZP010000741">
    <property type="protein sequence ID" value="CAG4982164.1"/>
    <property type="molecule type" value="Genomic_DNA"/>
</dbReference>
<comment type="similarity">
    <text evidence="1">Belongs to the AB hydrolase superfamily. Lipase family.</text>
</comment>
<sequence>MNASVLVLLVLFLVFVNCHEDKSNEAKLRFYHGSMEEYTELYIYEAQKIFSGSWYNSSRNTVIFSHGFTGRPNGPAVTAVITAYIQDGNSNVALLNWQELASMALPSFASSYLNWAVPNARKLGVRFADTLANMSAAGLDLKKTHLIGHSLAAHVFGIAGNAMSQGKQPACIIGLDPSKVAFENKPAKLRLNPDSASMVTVIHTDITKYGTSEPMGKVDFWPNFRHMGQANQPGCDRRPSPTFSMQDLCSHNRSWQLLIDSLKHPGTLIGSKAKNYRTWKNYSQEERKAVTFTLGKCDITAERGNYYLLTNEEPPYGRGEQGL</sequence>
<feature type="chain" id="PRO_5035915885" evidence="2">
    <location>
        <begin position="19"/>
        <end position="323"/>
    </location>
</feature>
<dbReference type="GO" id="GO:0016042">
    <property type="term" value="P:lipid catabolic process"/>
    <property type="evidence" value="ECO:0007669"/>
    <property type="project" value="TreeGrafter"/>
</dbReference>
<evidence type="ECO:0000256" key="1">
    <source>
        <dbReference type="RuleBase" id="RU004262"/>
    </source>
</evidence>
<evidence type="ECO:0000313" key="4">
    <source>
        <dbReference type="EMBL" id="CAG4982164.1"/>
    </source>
</evidence>